<dbReference type="SUPFAM" id="SSF52172">
    <property type="entry name" value="CheY-like"/>
    <property type="match status" value="1"/>
</dbReference>
<dbReference type="CDD" id="cd17535">
    <property type="entry name" value="REC_NarL-like"/>
    <property type="match status" value="1"/>
</dbReference>
<name>A0A1Z4EF35_9MYCO</name>
<dbReference type="EMBL" id="AP018164">
    <property type="protein sequence ID" value="BAX91564.1"/>
    <property type="molecule type" value="Genomic_DNA"/>
</dbReference>
<protein>
    <submittedName>
        <fullName evidence="2">DNA-binding response regulator</fullName>
    </submittedName>
</protein>
<dbReference type="PROSITE" id="PS50110">
    <property type="entry name" value="RESPONSE_REGULATORY"/>
    <property type="match status" value="1"/>
</dbReference>
<dbReference type="PANTHER" id="PTHR44591:SF3">
    <property type="entry name" value="RESPONSE REGULATORY DOMAIN-CONTAINING PROTEIN"/>
    <property type="match status" value="1"/>
</dbReference>
<evidence type="ECO:0000313" key="3">
    <source>
        <dbReference type="Proteomes" id="UP000217736"/>
    </source>
</evidence>
<dbReference type="GO" id="GO:0000160">
    <property type="term" value="P:phosphorelay signal transduction system"/>
    <property type="evidence" value="ECO:0007669"/>
    <property type="project" value="InterPro"/>
</dbReference>
<dbReference type="Gene3D" id="3.40.50.2300">
    <property type="match status" value="1"/>
</dbReference>
<dbReference type="InterPro" id="IPR050595">
    <property type="entry name" value="Bact_response_regulator"/>
</dbReference>
<dbReference type="InterPro" id="IPR011006">
    <property type="entry name" value="CheY-like_superfamily"/>
</dbReference>
<dbReference type="AlphaFoldDB" id="A0A1Z4EF35"/>
<dbReference type="SMART" id="SM00448">
    <property type="entry name" value="REC"/>
    <property type="match status" value="1"/>
</dbReference>
<keyword evidence="1" id="KW-0597">Phosphoprotein</keyword>
<dbReference type="KEGG" id="mshg:MSG_01407"/>
<dbReference type="PANTHER" id="PTHR44591">
    <property type="entry name" value="STRESS RESPONSE REGULATOR PROTEIN 1"/>
    <property type="match status" value="1"/>
</dbReference>
<dbReference type="InterPro" id="IPR058245">
    <property type="entry name" value="NreC/VraR/RcsB-like_REC"/>
</dbReference>
<keyword evidence="2" id="KW-0238">DNA-binding</keyword>
<sequence length="124" mass="13723">MEAEKVPVWVVDDQASFRRVAVAMLSATDEFVLAGECETGESAIEVTRDKRNGIVLMDIHMPGMGGIEAARRIHASHPDLTVLLMSTYDICDLPVGIEDCGASAYLRKEELSPDLLTRFWRSAR</sequence>
<keyword evidence="3" id="KW-1185">Reference proteome</keyword>
<proteinExistence type="predicted"/>
<organism evidence="2 3">
    <name type="scientific">Mycobacterium shigaense</name>
    <dbReference type="NCBI Taxonomy" id="722731"/>
    <lineage>
        <taxon>Bacteria</taxon>
        <taxon>Bacillati</taxon>
        <taxon>Actinomycetota</taxon>
        <taxon>Actinomycetes</taxon>
        <taxon>Mycobacteriales</taxon>
        <taxon>Mycobacteriaceae</taxon>
        <taxon>Mycobacterium</taxon>
        <taxon>Mycobacterium simiae complex</taxon>
    </lineage>
</organism>
<reference evidence="3" key="1">
    <citation type="submission" date="2017-06" db="EMBL/GenBank/DDBJ databases">
        <title>Complete Genome Sequence of Mycobacterium shigaense.</title>
        <authorList>
            <person name="Fukano H."/>
            <person name="Yoshida M."/>
            <person name="Kazumi Y."/>
            <person name="Ogura Y."/>
            <person name="Mitarai S."/>
            <person name="Hayashi T."/>
            <person name="Hoshino Y."/>
        </authorList>
    </citation>
    <scope>NUCLEOTIDE SEQUENCE [LARGE SCALE GENOMIC DNA]</scope>
    <source>
        <strain evidence="3">UN-152</strain>
    </source>
</reference>
<dbReference type="Proteomes" id="UP000217736">
    <property type="component" value="Chromosome"/>
</dbReference>
<dbReference type="InterPro" id="IPR001789">
    <property type="entry name" value="Sig_transdc_resp-reg_receiver"/>
</dbReference>
<evidence type="ECO:0000313" key="2">
    <source>
        <dbReference type="EMBL" id="BAX91564.1"/>
    </source>
</evidence>
<evidence type="ECO:0000256" key="1">
    <source>
        <dbReference type="ARBA" id="ARBA00022553"/>
    </source>
</evidence>
<dbReference type="RefSeq" id="WP_096438243.1">
    <property type="nucleotide sequence ID" value="NZ_AP018164.1"/>
</dbReference>
<accession>A0A1Z4EF35</accession>
<dbReference type="Pfam" id="PF00072">
    <property type="entry name" value="Response_reg"/>
    <property type="match status" value="1"/>
</dbReference>
<dbReference type="OrthoDB" id="9808843at2"/>
<gene>
    <name evidence="2" type="ORF">MSG_01407</name>
</gene>
<dbReference type="GO" id="GO:0003677">
    <property type="term" value="F:DNA binding"/>
    <property type="evidence" value="ECO:0007669"/>
    <property type="project" value="UniProtKB-KW"/>
</dbReference>